<feature type="region of interest" description="Disordered" evidence="3">
    <location>
        <begin position="1027"/>
        <end position="1078"/>
    </location>
</feature>
<dbReference type="CDD" id="cd18809">
    <property type="entry name" value="SF1_C_RecD"/>
    <property type="match status" value="1"/>
</dbReference>
<feature type="region of interest" description="Disordered" evidence="3">
    <location>
        <begin position="515"/>
        <end position="556"/>
    </location>
</feature>
<feature type="region of interest" description="Disordered" evidence="3">
    <location>
        <begin position="390"/>
        <end position="449"/>
    </location>
</feature>
<dbReference type="Pfam" id="PF25894">
    <property type="entry name" value="WHD_HELB"/>
    <property type="match status" value="1"/>
</dbReference>
<feature type="domain" description="UvrD-like helicase C-terminal" evidence="4">
    <location>
        <begin position="952"/>
        <end position="998"/>
    </location>
</feature>
<dbReference type="Pfam" id="PF13604">
    <property type="entry name" value="AAA_30"/>
    <property type="match status" value="1"/>
</dbReference>
<dbReference type="SUPFAM" id="SSF52540">
    <property type="entry name" value="P-loop containing nucleoside triphosphate hydrolases"/>
    <property type="match status" value="2"/>
</dbReference>
<feature type="compositionally biased region" description="Polar residues" evidence="3">
    <location>
        <begin position="405"/>
        <end position="436"/>
    </location>
</feature>
<evidence type="ECO:0008006" key="8">
    <source>
        <dbReference type="Google" id="ProtNLM"/>
    </source>
</evidence>
<dbReference type="EMBL" id="JBHFQA010000014">
    <property type="protein sequence ID" value="KAL2087333.1"/>
    <property type="molecule type" value="Genomic_DNA"/>
</dbReference>
<feature type="region of interest" description="Disordered" evidence="3">
    <location>
        <begin position="1263"/>
        <end position="1302"/>
    </location>
</feature>
<dbReference type="PANTHER" id="PTHR43788:SF6">
    <property type="entry name" value="DNA HELICASE B"/>
    <property type="match status" value="1"/>
</dbReference>
<dbReference type="InterPro" id="IPR050534">
    <property type="entry name" value="Coronavir_polyprotein_1ab"/>
</dbReference>
<dbReference type="GO" id="GO:0005524">
    <property type="term" value="F:ATP binding"/>
    <property type="evidence" value="ECO:0007669"/>
    <property type="project" value="UniProtKB-KW"/>
</dbReference>
<gene>
    <name evidence="6" type="ORF">ACEWY4_016161</name>
</gene>
<sequence>MGISLSLPYIPSVDFRVVASGRTQRVEGRFPLTDPWWEVTCRVGRPRSGRVALHGFPSYALRRDLSGENGSGVVALFLNACGASPDHVTLFMEWCAEAEGRDVGELSDLPELLEEFGELGEQNKTAAEHMRGLVSHSVAGACVYAATQYPLVMRHLPTLLPRQFRELLGMGKRRDTDPPQERADAPRAQDLLERLEEVIESEVWKMGFSHILYRDLGLIRCEARLEAFTACGLFQNVPELQRHALLVYEQLKVQCQRSGSTYVERGDLEELLAARMAEVCVWAAVRFLKEQGIVLLERQKVVLRNLYTYETGIGERLAGLTRGADCERWCIDLDVRHVLREAQEERLRRAEAKVRAEAGIRTPGGLVNGAGASHLEPEGMAVAMVDAAQDRAGADGQDRRHYNGETKTPSQAPSQDGGSSWDVTFDLTYSTPNPSQEAPGPGEAGSLDAPVPRVEVELDPDQVRAAEMICANPVTVISGKGGCGKTTVVSLVFKAAMQQLQRDREEVRRACHDFQNDSAAADSQPNDTEGDKQEEKEEEEEKKKKNEEKEEKVEVLLTAPTGRAAGLLTKRTGFTAYTMHQVLFSYMNWKKLLEKKAQTQTQAQGEAEGEREGEEKRAAWKFRQVRALVVDEGSLVSVQILHSLLAILATEARLQKFILLGDVRQLPSIEPGNALYDLFHSLGKVRWSIEMRTNHRAESELIVKNAGQIADMGQRRCYSPLDFDSVVDTDYSPDMPSPDKRFIYVRVSHHDTAVQDAVSLLLRHGAGLQDHRTSQFIAFRRKDCALINELCCQHYVNHATRTHRRRLDFRVGDKICCTRNNYVPERSHELGRNRDATMATTAMTVAAATQDTRGGLPAAASSDPQEGSSRGGRRERTGRREKRKGGEKEEEKEVVKERLCNGEIFYITEDVTLEDNSRGRGRKRRYILLDDGQGKELYVLFREVQRLCRIQHAWARTIHTFQGSEAETIVYVVGSGAAQDWRHVYTAVTRGQKRVYVVSRDADIEMAIKRPVRRRNTRLAQLVRELVTPQGPGGGEEDVATQPSFSQPHQGTPSRQAPGFWPPQASQTPSQTPGPSRLHKDIKVEDEEHVDQNVDNPGPSGLHIKEEKEVKTEKKIKVEIKIKEENEEHVDEYMNTSAVWLRQTPEPSGRYKAIKVEKEIKKENEIKVEIKIKEENEELACQDMDTHATWQHTPGPSSMRRDIKDEDVGQDLDTSDACLQDDLNFSQAYNWSPMDSTEDHTALHNKCLMKDSSQVGFSRERNLFGDVSGPQESPGRSKRVGDFECWSTPPKQPRVASVETPTGASSLGLLTLSSPSPPAPVVKHLFPREPLEATASPSPPFRFSRRGGLFERFAAGAAAAAAAAPQCKQEGEEGAGGGGGAGPSSSHPEEASPSRTVPGFGRPLCCNLATPDNTVPLVLKCQTMSKVAGKDANSQSEACLQDDLAFSQAYTWSPMSCAEDPSAMPHGSAVAERLDFRLSEEADILQEQLNSS</sequence>
<keyword evidence="7" id="KW-1185">Reference proteome</keyword>
<feature type="compositionally biased region" description="Low complexity" evidence="3">
    <location>
        <begin position="1062"/>
        <end position="1076"/>
    </location>
</feature>
<feature type="region of interest" description="Disordered" evidence="3">
    <location>
        <begin position="850"/>
        <end position="893"/>
    </location>
</feature>
<name>A0ABD1JMY7_9TELE</name>
<feature type="compositionally biased region" description="Basic and acidic residues" evidence="3">
    <location>
        <begin position="390"/>
        <end position="404"/>
    </location>
</feature>
<feature type="compositionally biased region" description="Polar residues" evidence="3">
    <location>
        <begin position="516"/>
        <end position="527"/>
    </location>
</feature>
<dbReference type="CDD" id="cd17933">
    <property type="entry name" value="DEXSc_RecD-like"/>
    <property type="match status" value="1"/>
</dbReference>
<evidence type="ECO:0000256" key="1">
    <source>
        <dbReference type="ARBA" id="ARBA00022741"/>
    </source>
</evidence>
<feature type="domain" description="DNA helicase B winged helix" evidence="5">
    <location>
        <begin position="195"/>
        <end position="303"/>
    </location>
</feature>
<evidence type="ECO:0000259" key="4">
    <source>
        <dbReference type="Pfam" id="PF13538"/>
    </source>
</evidence>
<feature type="compositionally biased region" description="Polar residues" evidence="3">
    <location>
        <begin position="1041"/>
        <end position="1055"/>
    </location>
</feature>
<dbReference type="Pfam" id="PF13538">
    <property type="entry name" value="UvrD_C_2"/>
    <property type="match status" value="1"/>
</dbReference>
<evidence type="ECO:0000313" key="6">
    <source>
        <dbReference type="EMBL" id="KAL2087333.1"/>
    </source>
</evidence>
<dbReference type="InterPro" id="IPR027785">
    <property type="entry name" value="UvrD-like_helicase_C"/>
</dbReference>
<keyword evidence="1" id="KW-0547">Nucleotide-binding</keyword>
<feature type="compositionally biased region" description="Basic and acidic residues" evidence="3">
    <location>
        <begin position="884"/>
        <end position="893"/>
    </location>
</feature>
<accession>A0ABD1JMY7</accession>
<evidence type="ECO:0000259" key="5">
    <source>
        <dbReference type="Pfam" id="PF25894"/>
    </source>
</evidence>
<dbReference type="Gene3D" id="3.40.50.300">
    <property type="entry name" value="P-loop containing nucleotide triphosphate hydrolases"/>
    <property type="match status" value="2"/>
</dbReference>
<dbReference type="PANTHER" id="PTHR43788">
    <property type="entry name" value="DNA2/NAM7 HELICASE FAMILY MEMBER"/>
    <property type="match status" value="1"/>
</dbReference>
<comment type="caution">
    <text evidence="6">The sequence shown here is derived from an EMBL/GenBank/DDBJ whole genome shotgun (WGS) entry which is preliminary data.</text>
</comment>
<dbReference type="GO" id="GO:0003678">
    <property type="term" value="F:DNA helicase activity"/>
    <property type="evidence" value="ECO:0007669"/>
    <property type="project" value="UniProtKB-ARBA"/>
</dbReference>
<dbReference type="Gene3D" id="2.30.30.940">
    <property type="match status" value="1"/>
</dbReference>
<evidence type="ECO:0000256" key="3">
    <source>
        <dbReference type="SAM" id="MobiDB-lite"/>
    </source>
</evidence>
<reference evidence="6 7" key="1">
    <citation type="submission" date="2024-09" db="EMBL/GenBank/DDBJ databases">
        <title>A chromosome-level genome assembly of Gray's grenadier anchovy, Coilia grayii.</title>
        <authorList>
            <person name="Fu Z."/>
        </authorList>
    </citation>
    <scope>NUCLEOTIDE SEQUENCE [LARGE SCALE GENOMIC DNA]</scope>
    <source>
        <strain evidence="6">G4</strain>
        <tissue evidence="6">Muscle</tissue>
    </source>
</reference>
<feature type="compositionally biased region" description="Basic residues" evidence="3">
    <location>
        <begin position="871"/>
        <end position="883"/>
    </location>
</feature>
<dbReference type="InterPro" id="IPR027417">
    <property type="entry name" value="P-loop_NTPase"/>
</dbReference>
<protein>
    <recommendedName>
        <fullName evidence="8">UvrD-like helicase C-terminal domain-containing protein</fullName>
    </recommendedName>
</protein>
<evidence type="ECO:0000256" key="2">
    <source>
        <dbReference type="ARBA" id="ARBA00022840"/>
    </source>
</evidence>
<proteinExistence type="predicted"/>
<evidence type="ECO:0000313" key="7">
    <source>
        <dbReference type="Proteomes" id="UP001591681"/>
    </source>
</evidence>
<feature type="compositionally biased region" description="Basic and acidic residues" evidence="3">
    <location>
        <begin position="529"/>
        <end position="554"/>
    </location>
</feature>
<dbReference type="Proteomes" id="UP001591681">
    <property type="component" value="Unassembled WGS sequence"/>
</dbReference>
<feature type="region of interest" description="Disordered" evidence="3">
    <location>
        <begin position="1365"/>
        <end position="1396"/>
    </location>
</feature>
<keyword evidence="2" id="KW-0067">ATP-binding</keyword>
<organism evidence="6 7">
    <name type="scientific">Coilia grayii</name>
    <name type="common">Gray's grenadier anchovy</name>
    <dbReference type="NCBI Taxonomy" id="363190"/>
    <lineage>
        <taxon>Eukaryota</taxon>
        <taxon>Metazoa</taxon>
        <taxon>Chordata</taxon>
        <taxon>Craniata</taxon>
        <taxon>Vertebrata</taxon>
        <taxon>Euteleostomi</taxon>
        <taxon>Actinopterygii</taxon>
        <taxon>Neopterygii</taxon>
        <taxon>Teleostei</taxon>
        <taxon>Clupei</taxon>
        <taxon>Clupeiformes</taxon>
        <taxon>Clupeoidei</taxon>
        <taxon>Engraulidae</taxon>
        <taxon>Coilinae</taxon>
        <taxon>Coilia</taxon>
    </lineage>
</organism>
<dbReference type="InterPro" id="IPR058839">
    <property type="entry name" value="WHD_HELB"/>
</dbReference>